<reference evidence="10" key="1">
    <citation type="submission" date="2021-03" db="EMBL/GenBank/DDBJ databases">
        <title>Identification and antibiotic profiling of Wohlfahrtiimonas chitiniclastica, an underestimated human pathogen.</title>
        <authorList>
            <person name="Kopf A."/>
            <person name="Bunk B."/>
            <person name="Coldewey S."/>
            <person name="Gunzer F."/>
            <person name="Riedel T."/>
            <person name="Schroettner P."/>
        </authorList>
    </citation>
    <scope>NUCLEOTIDE SEQUENCE</scope>
    <source>
        <strain evidence="10">DSM 100917</strain>
    </source>
</reference>
<comment type="pathway">
    <text evidence="1 8">Cofactor biosynthesis; tetrahydrofolate biosynthesis; 5,6,7,8-tetrahydrofolate from 7,8-dihydrofolate: step 1/1.</text>
</comment>
<evidence type="ECO:0000256" key="3">
    <source>
        <dbReference type="ARBA" id="ARBA00012856"/>
    </source>
</evidence>
<dbReference type="SUPFAM" id="SSF53597">
    <property type="entry name" value="Dihydrofolate reductase-like"/>
    <property type="match status" value="1"/>
</dbReference>
<dbReference type="InterPro" id="IPR001796">
    <property type="entry name" value="DHFR_dom"/>
</dbReference>
<dbReference type="GO" id="GO:0046654">
    <property type="term" value="P:tetrahydrofolate biosynthetic process"/>
    <property type="evidence" value="ECO:0007669"/>
    <property type="project" value="InterPro"/>
</dbReference>
<sequence>MSSSTLSLIVAIANNGTIGINNSLPWHLPDDLGFFKQNTVGKPIIMGRKTYESLGRPLPKRANIVISSQSAPENLPENVHYFTNLMTAIETFNDSPEIMIIGGAQLYRAAIPMMNRLYVTRVDADIVGDTQLPEILNLPFETATLVSREHHPMDEKHAHPFTFEIWDFPSQN</sequence>
<dbReference type="PIRSF" id="PIRSF000194">
    <property type="entry name" value="DHFR"/>
    <property type="match status" value="1"/>
</dbReference>
<dbReference type="GO" id="GO:0046655">
    <property type="term" value="P:folic acid metabolic process"/>
    <property type="evidence" value="ECO:0007669"/>
    <property type="project" value="TreeGrafter"/>
</dbReference>
<evidence type="ECO:0000256" key="2">
    <source>
        <dbReference type="ARBA" id="ARBA00009539"/>
    </source>
</evidence>
<evidence type="ECO:0000259" key="9">
    <source>
        <dbReference type="PROSITE" id="PS51330"/>
    </source>
</evidence>
<dbReference type="Pfam" id="PF00186">
    <property type="entry name" value="DHFR_1"/>
    <property type="match status" value="1"/>
</dbReference>
<evidence type="ECO:0000256" key="7">
    <source>
        <dbReference type="ARBA" id="ARBA00025067"/>
    </source>
</evidence>
<dbReference type="EC" id="1.5.1.3" evidence="3 8"/>
<dbReference type="GO" id="GO:0005829">
    <property type="term" value="C:cytosol"/>
    <property type="evidence" value="ECO:0007669"/>
    <property type="project" value="TreeGrafter"/>
</dbReference>
<dbReference type="InterPro" id="IPR012259">
    <property type="entry name" value="DHFR"/>
</dbReference>
<evidence type="ECO:0000256" key="1">
    <source>
        <dbReference type="ARBA" id="ARBA00004903"/>
    </source>
</evidence>
<dbReference type="AlphaFoldDB" id="A0AB35BVQ9"/>
<dbReference type="EMBL" id="JAGIBU010000002">
    <property type="protein sequence ID" value="MBS7824324.1"/>
    <property type="molecule type" value="Genomic_DNA"/>
</dbReference>
<evidence type="ECO:0000256" key="5">
    <source>
        <dbReference type="ARBA" id="ARBA00022857"/>
    </source>
</evidence>
<dbReference type="PRINTS" id="PR00070">
    <property type="entry name" value="DHFR"/>
</dbReference>
<evidence type="ECO:0000313" key="10">
    <source>
        <dbReference type="EMBL" id="MBS7824324.1"/>
    </source>
</evidence>
<comment type="function">
    <text evidence="7 8">Key enzyme in folate metabolism. Catalyzes an essential reaction for de novo glycine and purine synthesis, and for DNA precursor synthesis.</text>
</comment>
<comment type="catalytic activity">
    <reaction evidence="8">
        <text>(6S)-5,6,7,8-tetrahydrofolate + NADP(+) = 7,8-dihydrofolate + NADPH + H(+)</text>
        <dbReference type="Rhea" id="RHEA:15009"/>
        <dbReference type="ChEBI" id="CHEBI:15378"/>
        <dbReference type="ChEBI" id="CHEBI:57451"/>
        <dbReference type="ChEBI" id="CHEBI:57453"/>
        <dbReference type="ChEBI" id="CHEBI:57783"/>
        <dbReference type="ChEBI" id="CHEBI:58349"/>
        <dbReference type="EC" id="1.5.1.3"/>
    </reaction>
</comment>
<evidence type="ECO:0000256" key="8">
    <source>
        <dbReference type="PIRNR" id="PIRNR000194"/>
    </source>
</evidence>
<dbReference type="GO" id="GO:0004146">
    <property type="term" value="F:dihydrofolate reductase activity"/>
    <property type="evidence" value="ECO:0007669"/>
    <property type="project" value="UniProtKB-EC"/>
</dbReference>
<dbReference type="Gene3D" id="3.40.430.10">
    <property type="entry name" value="Dihydrofolate Reductase, subunit A"/>
    <property type="match status" value="1"/>
</dbReference>
<proteinExistence type="inferred from homology"/>
<dbReference type="CDD" id="cd00209">
    <property type="entry name" value="DHFR"/>
    <property type="match status" value="1"/>
</dbReference>
<organism evidence="10 11">
    <name type="scientific">Wohlfahrtiimonas chitiniclastica</name>
    <dbReference type="NCBI Taxonomy" id="400946"/>
    <lineage>
        <taxon>Bacteria</taxon>
        <taxon>Pseudomonadati</taxon>
        <taxon>Pseudomonadota</taxon>
        <taxon>Gammaproteobacteria</taxon>
        <taxon>Cardiobacteriales</taxon>
        <taxon>Ignatzschineriaceae</taxon>
        <taxon>Wohlfahrtiimonas</taxon>
    </lineage>
</organism>
<protein>
    <recommendedName>
        <fullName evidence="3 8">Dihydrofolate reductase</fullName>
        <ecNumber evidence="3 8">1.5.1.3</ecNumber>
    </recommendedName>
</protein>
<dbReference type="FunFam" id="3.40.430.10:FF:000001">
    <property type="entry name" value="Dihydrofolate reductase"/>
    <property type="match status" value="1"/>
</dbReference>
<dbReference type="PROSITE" id="PS51330">
    <property type="entry name" value="DHFR_2"/>
    <property type="match status" value="1"/>
</dbReference>
<keyword evidence="6 8" id="KW-0560">Oxidoreductase</keyword>
<dbReference type="PANTHER" id="PTHR48069">
    <property type="entry name" value="DIHYDROFOLATE REDUCTASE"/>
    <property type="match status" value="1"/>
</dbReference>
<dbReference type="GO" id="GO:0070401">
    <property type="term" value="F:NADP+ binding"/>
    <property type="evidence" value="ECO:0007669"/>
    <property type="project" value="UniProtKB-ARBA"/>
</dbReference>
<feature type="domain" description="DHFR" evidence="9">
    <location>
        <begin position="5"/>
        <end position="168"/>
    </location>
</feature>
<evidence type="ECO:0000313" key="11">
    <source>
        <dbReference type="Proteomes" id="UP000680020"/>
    </source>
</evidence>
<dbReference type="Proteomes" id="UP000680020">
    <property type="component" value="Unassembled WGS sequence"/>
</dbReference>
<dbReference type="InterPro" id="IPR024072">
    <property type="entry name" value="DHFR-like_dom_sf"/>
</dbReference>
<keyword evidence="5 8" id="KW-0521">NADP</keyword>
<dbReference type="GO" id="GO:0006730">
    <property type="term" value="P:one-carbon metabolic process"/>
    <property type="evidence" value="ECO:0007669"/>
    <property type="project" value="UniProtKB-KW"/>
</dbReference>
<name>A0AB35BVQ9_9GAMM</name>
<evidence type="ECO:0000256" key="6">
    <source>
        <dbReference type="ARBA" id="ARBA00023002"/>
    </source>
</evidence>
<keyword evidence="4 8" id="KW-0554">One-carbon metabolism</keyword>
<accession>A0AB35BVQ9</accession>
<dbReference type="PANTHER" id="PTHR48069:SF3">
    <property type="entry name" value="DIHYDROFOLATE REDUCTASE"/>
    <property type="match status" value="1"/>
</dbReference>
<gene>
    <name evidence="10" type="ORF">J7561_03790</name>
</gene>
<dbReference type="GO" id="GO:0046452">
    <property type="term" value="P:dihydrofolate metabolic process"/>
    <property type="evidence" value="ECO:0007669"/>
    <property type="project" value="TreeGrafter"/>
</dbReference>
<evidence type="ECO:0000256" key="4">
    <source>
        <dbReference type="ARBA" id="ARBA00022563"/>
    </source>
</evidence>
<dbReference type="RefSeq" id="WP_008315462.1">
    <property type="nucleotide sequence ID" value="NZ_JAGIBR010000002.1"/>
</dbReference>
<comment type="caution">
    <text evidence="10">The sequence shown here is derived from an EMBL/GenBank/DDBJ whole genome shotgun (WGS) entry which is preliminary data.</text>
</comment>
<comment type="similarity">
    <text evidence="2 8">Belongs to the dihydrofolate reductase family.</text>
</comment>